<dbReference type="EMBL" id="AHNZ02000409">
    <property type="protein sequence ID" value="EMO05615.1"/>
    <property type="molecule type" value="Genomic_DNA"/>
</dbReference>
<dbReference type="PROSITE" id="PS51257">
    <property type="entry name" value="PROKAR_LIPOPROTEIN"/>
    <property type="match status" value="1"/>
</dbReference>
<comment type="caution">
    <text evidence="1">The sequence shown here is derived from an EMBL/GenBank/DDBJ whole genome shotgun (WGS) entry which is preliminary data.</text>
</comment>
<reference evidence="1 2" key="1">
    <citation type="submission" date="2013-01" db="EMBL/GenBank/DDBJ databases">
        <authorList>
            <person name="Harkins D.M."/>
            <person name="Durkin A.S."/>
            <person name="Brinkac L.M."/>
            <person name="Haft D.H."/>
            <person name="Selengut J.D."/>
            <person name="Sanka R."/>
            <person name="DePew J."/>
            <person name="Purushe J."/>
            <person name="Picardeau M."/>
            <person name="Werts C."/>
            <person name="Goarant C."/>
            <person name="Vinetz J.M."/>
            <person name="Sutton G.G."/>
            <person name="Nierman W.C."/>
            <person name="Fouts D.E."/>
        </authorList>
    </citation>
    <scope>NUCLEOTIDE SEQUENCE [LARGE SCALE GENOMIC DNA]</scope>
    <source>
        <strain evidence="1 2">Verdun HP</strain>
    </source>
</reference>
<dbReference type="AlphaFoldDB" id="M6RDE3"/>
<evidence type="ECO:0008006" key="3">
    <source>
        <dbReference type="Google" id="ProtNLM"/>
    </source>
</evidence>
<name>M6RDE3_LEPIR</name>
<gene>
    <name evidence="1" type="ORF">LEP1GSC116_4930</name>
</gene>
<proteinExistence type="predicted"/>
<evidence type="ECO:0000313" key="2">
    <source>
        <dbReference type="Proteomes" id="UP000012092"/>
    </source>
</evidence>
<sequence>MKKNTFIYILLILFSSFYSCKENTSDDSEKLVALLLLTQTQQQTPEVSPCKDRFAIDQVGIYNAKEIISASAHTGTGFQDSHCAVDGVLGLGNFNGSLDVFTLDTSGAGAFINFRLVMVKKSRNNFV</sequence>
<organism evidence="1 2">
    <name type="scientific">Leptospira interrogans serovar Icterohaemorrhagiae str. Verdun HP</name>
    <dbReference type="NCBI Taxonomy" id="1049910"/>
    <lineage>
        <taxon>Bacteria</taxon>
        <taxon>Pseudomonadati</taxon>
        <taxon>Spirochaetota</taxon>
        <taxon>Spirochaetia</taxon>
        <taxon>Leptospirales</taxon>
        <taxon>Leptospiraceae</taxon>
        <taxon>Leptospira</taxon>
    </lineage>
</organism>
<evidence type="ECO:0000313" key="1">
    <source>
        <dbReference type="EMBL" id="EMO05615.1"/>
    </source>
</evidence>
<accession>M6RDE3</accession>
<protein>
    <recommendedName>
        <fullName evidence="3">Lipoprotein</fullName>
    </recommendedName>
</protein>
<dbReference type="Proteomes" id="UP000012092">
    <property type="component" value="Unassembled WGS sequence"/>
</dbReference>